<organism evidence="1 2">
    <name type="scientific">Mycena chlorophos</name>
    <name type="common">Agaric fungus</name>
    <name type="synonym">Agaricus chlorophos</name>
    <dbReference type="NCBI Taxonomy" id="658473"/>
    <lineage>
        <taxon>Eukaryota</taxon>
        <taxon>Fungi</taxon>
        <taxon>Dikarya</taxon>
        <taxon>Basidiomycota</taxon>
        <taxon>Agaricomycotina</taxon>
        <taxon>Agaricomycetes</taxon>
        <taxon>Agaricomycetidae</taxon>
        <taxon>Agaricales</taxon>
        <taxon>Marasmiineae</taxon>
        <taxon>Mycenaceae</taxon>
        <taxon>Mycena</taxon>
    </lineage>
</organism>
<keyword evidence="2" id="KW-1185">Reference proteome</keyword>
<sequence length="456" mass="49832">MSFSPPTSTSNVYGGTFSVAGSVTSLPAYTAHTHRPRTANAAREPTQHVFEIKDKKDKAWATLNLSSSARSTSSLPVVLEGEPITGSVSLDISNGDKNILGITVRVRGSVLTGPSEIERRLFLDVTTPLWLKGVSTPGNTSSKKLSGDSNWPFSISLPTEVVLPDPDPKARNGAVRTYKLPQTFSERTTRVSVIYELYVHIARSMFRVDDKLQTMFVYVPALRPEPPSPLRQMAYRQNGPVPGPDMDPNGWQQLSAVSISGKIFNNRRLTMSAVLSLAKPLSYTRGSVIPLSIAFSCGDTQALNLVCTPTTINVVLQRSTSFSPPRAGAEFPRGEIPHIPNGSRVIDINRAVWWPVAVEDAAHNRRFDGELHLPKTLKPSSSVPHFNLSYRIVLFPCLPVTGFVSDSSKATAPLLLQEVEIATIFPRGPKVRFVTAPTYEFEIGDNLAIPPARSYI</sequence>
<reference evidence="1" key="1">
    <citation type="submission" date="2020-05" db="EMBL/GenBank/DDBJ databases">
        <title>Mycena genomes resolve the evolution of fungal bioluminescence.</title>
        <authorList>
            <person name="Tsai I.J."/>
        </authorList>
    </citation>
    <scope>NUCLEOTIDE SEQUENCE</scope>
    <source>
        <strain evidence="1">110903Hualien_Pintung</strain>
    </source>
</reference>
<dbReference type="AlphaFoldDB" id="A0A8H6TJ71"/>
<name>A0A8H6TJ71_MYCCL</name>
<evidence type="ECO:0008006" key="3">
    <source>
        <dbReference type="Google" id="ProtNLM"/>
    </source>
</evidence>
<gene>
    <name evidence="1" type="ORF">HMN09_00403600</name>
</gene>
<dbReference type="Gene3D" id="2.60.40.640">
    <property type="match status" value="1"/>
</dbReference>
<dbReference type="Proteomes" id="UP000613580">
    <property type="component" value="Unassembled WGS sequence"/>
</dbReference>
<protein>
    <recommendedName>
        <fullName evidence="3">Arrestin-like N-terminal domain-containing protein</fullName>
    </recommendedName>
</protein>
<proteinExistence type="predicted"/>
<accession>A0A8H6TJ71</accession>
<comment type="caution">
    <text evidence="1">The sequence shown here is derived from an EMBL/GenBank/DDBJ whole genome shotgun (WGS) entry which is preliminary data.</text>
</comment>
<dbReference type="InterPro" id="IPR014752">
    <property type="entry name" value="Arrestin-like_C"/>
</dbReference>
<dbReference type="OrthoDB" id="3262423at2759"/>
<evidence type="ECO:0000313" key="1">
    <source>
        <dbReference type="EMBL" id="KAF7316705.1"/>
    </source>
</evidence>
<dbReference type="EMBL" id="JACAZE010000005">
    <property type="protein sequence ID" value="KAF7316705.1"/>
    <property type="molecule type" value="Genomic_DNA"/>
</dbReference>
<evidence type="ECO:0000313" key="2">
    <source>
        <dbReference type="Proteomes" id="UP000613580"/>
    </source>
</evidence>